<dbReference type="RefSeq" id="WP_169494713.1">
    <property type="nucleotide sequence ID" value="NZ_AP029021.1"/>
</dbReference>
<organism evidence="4 5">
    <name type="scientific">Novosphingobium olei</name>
    <dbReference type="NCBI Taxonomy" id="2728851"/>
    <lineage>
        <taxon>Bacteria</taxon>
        <taxon>Pseudomonadati</taxon>
        <taxon>Pseudomonadota</taxon>
        <taxon>Alphaproteobacteria</taxon>
        <taxon>Sphingomonadales</taxon>
        <taxon>Sphingomonadaceae</taxon>
        <taxon>Novosphingobium</taxon>
    </lineage>
</organism>
<evidence type="ECO:0000313" key="4">
    <source>
        <dbReference type="EMBL" id="NML95510.1"/>
    </source>
</evidence>
<evidence type="ECO:0000256" key="1">
    <source>
        <dbReference type="ARBA" id="ARBA00008324"/>
    </source>
</evidence>
<dbReference type="NCBIfam" id="TIGR00369">
    <property type="entry name" value="unchar_dom_1"/>
    <property type="match status" value="1"/>
</dbReference>
<dbReference type="SUPFAM" id="SSF54637">
    <property type="entry name" value="Thioesterase/thiol ester dehydrase-isomerase"/>
    <property type="match status" value="1"/>
</dbReference>
<dbReference type="CDD" id="cd03443">
    <property type="entry name" value="PaaI_thioesterase"/>
    <property type="match status" value="1"/>
</dbReference>
<evidence type="ECO:0000313" key="5">
    <source>
        <dbReference type="Proteomes" id="UP000583556"/>
    </source>
</evidence>
<dbReference type="EMBL" id="JABBGM010000010">
    <property type="protein sequence ID" value="NML95510.1"/>
    <property type="molecule type" value="Genomic_DNA"/>
</dbReference>
<dbReference type="InterPro" id="IPR003736">
    <property type="entry name" value="PAAI_dom"/>
</dbReference>
<sequence>MTDGAAQPEAGWKRVRFGTPFLDQSGPYFVPEADGVRGLAMRVTAPHVNYVSAAHGGVLATFADVALSYQVFLLEEGGLPITTVSMAVNYLAPAKLGDWLTSEVRIDRLGARIAHTSGRLLRGETTLMTMTGVYNLLRPLAGAGKG</sequence>
<proteinExistence type="inferred from homology"/>
<dbReference type="Proteomes" id="UP000583556">
    <property type="component" value="Unassembled WGS sequence"/>
</dbReference>
<dbReference type="PANTHER" id="PTHR21660">
    <property type="entry name" value="THIOESTERASE SUPERFAMILY MEMBER-RELATED"/>
    <property type="match status" value="1"/>
</dbReference>
<comment type="caution">
    <text evidence="4">The sequence shown here is derived from an EMBL/GenBank/DDBJ whole genome shotgun (WGS) entry which is preliminary data.</text>
</comment>
<protein>
    <submittedName>
        <fullName evidence="4">PaaI family thioesterase</fullName>
    </submittedName>
</protein>
<keyword evidence="5" id="KW-1185">Reference proteome</keyword>
<dbReference type="Gene3D" id="3.10.129.10">
    <property type="entry name" value="Hotdog Thioesterase"/>
    <property type="match status" value="1"/>
</dbReference>
<dbReference type="PANTHER" id="PTHR21660:SF1">
    <property type="entry name" value="ACYL-COENZYME A THIOESTERASE 13"/>
    <property type="match status" value="1"/>
</dbReference>
<reference evidence="4 5" key="1">
    <citation type="submission" date="2020-04" db="EMBL/GenBank/DDBJ databases">
        <title>Novosphingobium sp. TW-4 isolated from soil.</title>
        <authorList>
            <person name="Dahal R.H."/>
            <person name="Chaudhary D.K."/>
        </authorList>
    </citation>
    <scope>NUCLEOTIDE SEQUENCE [LARGE SCALE GENOMIC DNA]</scope>
    <source>
        <strain evidence="4 5">TW-4</strain>
    </source>
</reference>
<keyword evidence="2" id="KW-0378">Hydrolase</keyword>
<dbReference type="InterPro" id="IPR039298">
    <property type="entry name" value="ACOT13"/>
</dbReference>
<dbReference type="AlphaFoldDB" id="A0A7Y0GAX1"/>
<dbReference type="InterPro" id="IPR029069">
    <property type="entry name" value="HotDog_dom_sf"/>
</dbReference>
<gene>
    <name evidence="4" type="ORF">HHL27_17680</name>
</gene>
<accession>A0A7Y0GAX1</accession>
<dbReference type="GO" id="GO:0047617">
    <property type="term" value="F:fatty acyl-CoA hydrolase activity"/>
    <property type="evidence" value="ECO:0007669"/>
    <property type="project" value="InterPro"/>
</dbReference>
<dbReference type="InterPro" id="IPR006683">
    <property type="entry name" value="Thioestr_dom"/>
</dbReference>
<comment type="similarity">
    <text evidence="1">Belongs to the thioesterase PaaI family.</text>
</comment>
<dbReference type="Pfam" id="PF03061">
    <property type="entry name" value="4HBT"/>
    <property type="match status" value="1"/>
</dbReference>
<evidence type="ECO:0000259" key="3">
    <source>
        <dbReference type="Pfam" id="PF03061"/>
    </source>
</evidence>
<evidence type="ECO:0000256" key="2">
    <source>
        <dbReference type="ARBA" id="ARBA00022801"/>
    </source>
</evidence>
<feature type="domain" description="Thioesterase" evidence="3">
    <location>
        <begin position="54"/>
        <end position="127"/>
    </location>
</feature>
<name>A0A7Y0GAX1_9SPHN</name>